<dbReference type="InterPro" id="IPR001005">
    <property type="entry name" value="SANT/Myb"/>
</dbReference>
<dbReference type="InterPro" id="IPR009057">
    <property type="entry name" value="Homeodomain-like_sf"/>
</dbReference>
<proteinExistence type="predicted"/>
<dbReference type="GO" id="GO:0005634">
    <property type="term" value="C:nucleus"/>
    <property type="evidence" value="ECO:0007669"/>
    <property type="project" value="UniProtKB-SubCell"/>
</dbReference>
<dbReference type="EMBL" id="JARQZJ010000032">
    <property type="protein sequence ID" value="KAK9874886.1"/>
    <property type="molecule type" value="Genomic_DNA"/>
</dbReference>
<dbReference type="Proteomes" id="UP001431783">
    <property type="component" value="Unassembled WGS sequence"/>
</dbReference>
<evidence type="ECO:0000256" key="1">
    <source>
        <dbReference type="ARBA" id="ARBA00004123"/>
    </source>
</evidence>
<protein>
    <submittedName>
        <fullName evidence="2">Uncharacterized protein</fullName>
    </submittedName>
</protein>
<gene>
    <name evidence="2" type="ORF">WA026_005698</name>
</gene>
<accession>A0AAW1TTJ1</accession>
<evidence type="ECO:0000313" key="2">
    <source>
        <dbReference type="EMBL" id="KAK9874886.1"/>
    </source>
</evidence>
<dbReference type="SUPFAM" id="SSF46689">
    <property type="entry name" value="Homeodomain-like"/>
    <property type="match status" value="1"/>
</dbReference>
<dbReference type="Gene3D" id="1.10.10.60">
    <property type="entry name" value="Homeodomain-like"/>
    <property type="match status" value="1"/>
</dbReference>
<keyword evidence="3" id="KW-1185">Reference proteome</keyword>
<comment type="caution">
    <text evidence="2">The sequence shown here is derived from an EMBL/GenBank/DDBJ whole genome shotgun (WGS) entry which is preliminary data.</text>
</comment>
<dbReference type="AlphaFoldDB" id="A0AAW1TTJ1"/>
<sequence length="221" mass="25615">MYLIDELKKYIVSLSVSWSVEDKRDLLLALETHGPNNLEEIHKYLPEKSIMEIRFTIEKYKKLGFSRAKAFDSCKLEESSLNQWIKLLKRLSVNTQGVDDLVPRILKYIAYFEDHTSGAGINLRECYLALSELCRGEAIKILDPYTAHFLYGCLTQLAEAVKTQNNEAMINFIKNIEEFEEIHRSQLVKSYSKKKVGSFDINPLNVPPELLKMKDEFSQQE</sequence>
<evidence type="ECO:0000313" key="3">
    <source>
        <dbReference type="Proteomes" id="UP001431783"/>
    </source>
</evidence>
<comment type="subcellular location">
    <subcellularLocation>
        <location evidence="1">Nucleus</location>
    </subcellularLocation>
</comment>
<reference evidence="2 3" key="1">
    <citation type="submission" date="2023-03" db="EMBL/GenBank/DDBJ databases">
        <title>Genome insight into feeding habits of ladybird beetles.</title>
        <authorList>
            <person name="Li H.-S."/>
            <person name="Huang Y.-H."/>
            <person name="Pang H."/>
        </authorList>
    </citation>
    <scope>NUCLEOTIDE SEQUENCE [LARGE SCALE GENOMIC DNA]</scope>
    <source>
        <strain evidence="2">SYSU_2023b</strain>
        <tissue evidence="2">Whole body</tissue>
    </source>
</reference>
<name>A0AAW1TTJ1_9CUCU</name>
<dbReference type="CDD" id="cd00167">
    <property type="entry name" value="SANT"/>
    <property type="match status" value="1"/>
</dbReference>
<organism evidence="2 3">
    <name type="scientific">Henosepilachna vigintioctopunctata</name>
    <dbReference type="NCBI Taxonomy" id="420089"/>
    <lineage>
        <taxon>Eukaryota</taxon>
        <taxon>Metazoa</taxon>
        <taxon>Ecdysozoa</taxon>
        <taxon>Arthropoda</taxon>
        <taxon>Hexapoda</taxon>
        <taxon>Insecta</taxon>
        <taxon>Pterygota</taxon>
        <taxon>Neoptera</taxon>
        <taxon>Endopterygota</taxon>
        <taxon>Coleoptera</taxon>
        <taxon>Polyphaga</taxon>
        <taxon>Cucujiformia</taxon>
        <taxon>Coccinelloidea</taxon>
        <taxon>Coccinellidae</taxon>
        <taxon>Epilachninae</taxon>
        <taxon>Epilachnini</taxon>
        <taxon>Henosepilachna</taxon>
    </lineage>
</organism>